<gene>
    <name evidence="1" type="ORF">X975_11640</name>
</gene>
<feature type="non-terminal residue" evidence="1">
    <location>
        <position position="1"/>
    </location>
</feature>
<protein>
    <submittedName>
        <fullName evidence="1">Uncharacterized protein</fullName>
    </submittedName>
</protein>
<dbReference type="AlphaFoldDB" id="A0A087UB95"/>
<reference evidence="1 2" key="1">
    <citation type="submission" date="2013-11" db="EMBL/GenBank/DDBJ databases">
        <title>Genome sequencing of Stegodyphus mimosarum.</title>
        <authorList>
            <person name="Bechsgaard J."/>
        </authorList>
    </citation>
    <scope>NUCLEOTIDE SEQUENCE [LARGE SCALE GENOMIC DNA]</scope>
</reference>
<sequence>IQSGIKKFQRSCKNKHLELSINQFLDAK</sequence>
<feature type="non-terminal residue" evidence="1">
    <location>
        <position position="28"/>
    </location>
</feature>
<keyword evidence="2" id="KW-1185">Reference proteome</keyword>
<evidence type="ECO:0000313" key="1">
    <source>
        <dbReference type="EMBL" id="KFM74634.1"/>
    </source>
</evidence>
<dbReference type="Proteomes" id="UP000054359">
    <property type="component" value="Unassembled WGS sequence"/>
</dbReference>
<evidence type="ECO:0000313" key="2">
    <source>
        <dbReference type="Proteomes" id="UP000054359"/>
    </source>
</evidence>
<organism evidence="1 2">
    <name type="scientific">Stegodyphus mimosarum</name>
    <name type="common">African social velvet spider</name>
    <dbReference type="NCBI Taxonomy" id="407821"/>
    <lineage>
        <taxon>Eukaryota</taxon>
        <taxon>Metazoa</taxon>
        <taxon>Ecdysozoa</taxon>
        <taxon>Arthropoda</taxon>
        <taxon>Chelicerata</taxon>
        <taxon>Arachnida</taxon>
        <taxon>Araneae</taxon>
        <taxon>Araneomorphae</taxon>
        <taxon>Entelegynae</taxon>
        <taxon>Eresoidea</taxon>
        <taxon>Eresidae</taxon>
        <taxon>Stegodyphus</taxon>
    </lineage>
</organism>
<dbReference type="EMBL" id="KK119083">
    <property type="protein sequence ID" value="KFM74634.1"/>
    <property type="molecule type" value="Genomic_DNA"/>
</dbReference>
<name>A0A087UB95_STEMI</name>
<accession>A0A087UB95</accession>
<proteinExistence type="predicted"/>